<name>A0A6G1GV68_9PEZI</name>
<keyword evidence="2" id="KW-1185">Reference proteome</keyword>
<gene>
    <name evidence="1" type="ORF">K402DRAFT_133790</name>
</gene>
<dbReference type="AlphaFoldDB" id="A0A6G1GV68"/>
<reference evidence="1" key="1">
    <citation type="journal article" date="2020" name="Stud. Mycol.">
        <title>101 Dothideomycetes genomes: a test case for predicting lifestyles and emergence of pathogens.</title>
        <authorList>
            <person name="Haridas S."/>
            <person name="Albert R."/>
            <person name="Binder M."/>
            <person name="Bloem J."/>
            <person name="Labutti K."/>
            <person name="Salamov A."/>
            <person name="Andreopoulos B."/>
            <person name="Baker S."/>
            <person name="Barry K."/>
            <person name="Bills G."/>
            <person name="Bluhm B."/>
            <person name="Cannon C."/>
            <person name="Castanera R."/>
            <person name="Culley D."/>
            <person name="Daum C."/>
            <person name="Ezra D."/>
            <person name="Gonzalez J."/>
            <person name="Henrissat B."/>
            <person name="Kuo A."/>
            <person name="Liang C."/>
            <person name="Lipzen A."/>
            <person name="Lutzoni F."/>
            <person name="Magnuson J."/>
            <person name="Mondo S."/>
            <person name="Nolan M."/>
            <person name="Ohm R."/>
            <person name="Pangilinan J."/>
            <person name="Park H.-J."/>
            <person name="Ramirez L."/>
            <person name="Alfaro M."/>
            <person name="Sun H."/>
            <person name="Tritt A."/>
            <person name="Yoshinaga Y."/>
            <person name="Zwiers L.-H."/>
            <person name="Turgeon B."/>
            <person name="Goodwin S."/>
            <person name="Spatafora J."/>
            <person name="Crous P."/>
            <person name="Grigoriev I."/>
        </authorList>
    </citation>
    <scope>NUCLEOTIDE SEQUENCE</scope>
    <source>
        <strain evidence="1">CBS 113979</strain>
    </source>
</reference>
<dbReference type="EMBL" id="ML977166">
    <property type="protein sequence ID" value="KAF1984694.1"/>
    <property type="molecule type" value="Genomic_DNA"/>
</dbReference>
<accession>A0A6G1GV68</accession>
<dbReference type="Proteomes" id="UP000800041">
    <property type="component" value="Unassembled WGS sequence"/>
</dbReference>
<organism evidence="1 2">
    <name type="scientific">Aulographum hederae CBS 113979</name>
    <dbReference type="NCBI Taxonomy" id="1176131"/>
    <lineage>
        <taxon>Eukaryota</taxon>
        <taxon>Fungi</taxon>
        <taxon>Dikarya</taxon>
        <taxon>Ascomycota</taxon>
        <taxon>Pezizomycotina</taxon>
        <taxon>Dothideomycetes</taxon>
        <taxon>Pleosporomycetidae</taxon>
        <taxon>Aulographales</taxon>
        <taxon>Aulographaceae</taxon>
    </lineage>
</organism>
<protein>
    <submittedName>
        <fullName evidence="1">Uncharacterized protein</fullName>
    </submittedName>
</protein>
<evidence type="ECO:0000313" key="2">
    <source>
        <dbReference type="Proteomes" id="UP000800041"/>
    </source>
</evidence>
<sequence length="143" mass="16685">MAVELLQCLDRKWVCCKQWWNDVCHQMDSREEEREIEVKKEMITLSWNWIGWCCGHWTCVIQVVVTYVVMAFACILEPKLENTLDSVFDRGIAYIEYLYVSSALPTMRREVQIDSCTEQLDLPSSRGEETWLVSPVTLVDASL</sequence>
<proteinExistence type="predicted"/>
<evidence type="ECO:0000313" key="1">
    <source>
        <dbReference type="EMBL" id="KAF1984694.1"/>
    </source>
</evidence>